<keyword evidence="1" id="KW-1133">Transmembrane helix</keyword>
<keyword evidence="1" id="KW-0812">Transmembrane</keyword>
<gene>
    <name evidence="2" type="ORF">DPX16_15678</name>
</gene>
<evidence type="ECO:0000313" key="2">
    <source>
        <dbReference type="EMBL" id="ROL49352.1"/>
    </source>
</evidence>
<keyword evidence="1" id="KW-0472">Membrane</keyword>
<proteinExistence type="predicted"/>
<name>A0A3N0YT32_ANAGA</name>
<protein>
    <submittedName>
        <fullName evidence="2">Uncharacterized protein</fullName>
    </submittedName>
</protein>
<organism evidence="2 3">
    <name type="scientific">Anabarilius grahami</name>
    <name type="common">Kanglang fish</name>
    <name type="synonym">Barilius grahami</name>
    <dbReference type="NCBI Taxonomy" id="495550"/>
    <lineage>
        <taxon>Eukaryota</taxon>
        <taxon>Metazoa</taxon>
        <taxon>Chordata</taxon>
        <taxon>Craniata</taxon>
        <taxon>Vertebrata</taxon>
        <taxon>Euteleostomi</taxon>
        <taxon>Actinopterygii</taxon>
        <taxon>Neopterygii</taxon>
        <taxon>Teleostei</taxon>
        <taxon>Ostariophysi</taxon>
        <taxon>Cypriniformes</taxon>
        <taxon>Xenocyprididae</taxon>
        <taxon>Xenocypridinae</taxon>
        <taxon>Xenocypridinae incertae sedis</taxon>
        <taxon>Anabarilius</taxon>
    </lineage>
</organism>
<keyword evidence="3" id="KW-1185">Reference proteome</keyword>
<evidence type="ECO:0000313" key="3">
    <source>
        <dbReference type="Proteomes" id="UP000281406"/>
    </source>
</evidence>
<evidence type="ECO:0000256" key="1">
    <source>
        <dbReference type="SAM" id="Phobius"/>
    </source>
</evidence>
<dbReference type="Proteomes" id="UP000281406">
    <property type="component" value="Unassembled WGS sequence"/>
</dbReference>
<reference evidence="2 3" key="1">
    <citation type="submission" date="2018-10" db="EMBL/GenBank/DDBJ databases">
        <title>Genome assembly for a Yunnan-Guizhou Plateau 3E fish, Anabarilius grahami (Regan), and its evolutionary and genetic applications.</title>
        <authorList>
            <person name="Jiang W."/>
        </authorList>
    </citation>
    <scope>NUCLEOTIDE SEQUENCE [LARGE SCALE GENOMIC DNA]</scope>
    <source>
        <strain evidence="2">AG-KIZ</strain>
        <tissue evidence="2">Muscle</tissue>
    </source>
</reference>
<dbReference type="AlphaFoldDB" id="A0A3N0YT32"/>
<feature type="transmembrane region" description="Helical" evidence="1">
    <location>
        <begin position="20"/>
        <end position="39"/>
    </location>
</feature>
<sequence>MQASFLQARCGEPIMTTDWGLPLIIALLLLGLLYAFLYLPAITQRALLEQALTNQNASMDFLPKED</sequence>
<dbReference type="EMBL" id="RJVU01026577">
    <property type="protein sequence ID" value="ROL49352.1"/>
    <property type="molecule type" value="Genomic_DNA"/>
</dbReference>
<comment type="caution">
    <text evidence="2">The sequence shown here is derived from an EMBL/GenBank/DDBJ whole genome shotgun (WGS) entry which is preliminary data.</text>
</comment>
<accession>A0A3N0YT32</accession>